<keyword evidence="6" id="KW-0132">Cell division</keyword>
<keyword evidence="4" id="KW-0963">Cytoplasm</keyword>
<keyword evidence="8" id="KW-0677">Repeat</keyword>
<dbReference type="InterPro" id="IPR050630">
    <property type="entry name" value="WD_repeat_EMAP"/>
</dbReference>
<dbReference type="InterPro" id="IPR015943">
    <property type="entry name" value="WD40/YVTN_repeat-like_dom_sf"/>
</dbReference>
<dbReference type="SMART" id="SM00320">
    <property type="entry name" value="WD40"/>
    <property type="match status" value="8"/>
</dbReference>
<keyword evidence="11" id="KW-0206">Cytoskeleton</keyword>
<dbReference type="Proteomes" id="UP000515159">
    <property type="component" value="Chromosome 8"/>
</dbReference>
<dbReference type="OrthoDB" id="47802at2759"/>
<feature type="domain" description="EML-like second beta-propeller" evidence="19">
    <location>
        <begin position="844"/>
        <end position="1113"/>
    </location>
</feature>
<keyword evidence="20" id="KW-1185">Reference proteome</keyword>
<dbReference type="Gene3D" id="2.130.10.10">
    <property type="entry name" value="YVTN repeat-like/Quinoprotein amine dehydrogenase"/>
    <property type="match status" value="2"/>
</dbReference>
<evidence type="ECO:0000256" key="11">
    <source>
        <dbReference type="ARBA" id="ARBA00023212"/>
    </source>
</evidence>
<organism evidence="20 21">
    <name type="scientific">Geotrypetes seraphini</name>
    <name type="common">Gaboon caecilian</name>
    <name type="synonym">Caecilia seraphini</name>
    <dbReference type="NCBI Taxonomy" id="260995"/>
    <lineage>
        <taxon>Eukaryota</taxon>
        <taxon>Metazoa</taxon>
        <taxon>Chordata</taxon>
        <taxon>Craniata</taxon>
        <taxon>Vertebrata</taxon>
        <taxon>Euteleostomi</taxon>
        <taxon>Amphibia</taxon>
        <taxon>Gymnophiona</taxon>
        <taxon>Geotrypetes</taxon>
    </lineage>
</organism>
<dbReference type="GO" id="GO:0030496">
    <property type="term" value="C:midbody"/>
    <property type="evidence" value="ECO:0007669"/>
    <property type="project" value="UniProtKB-SubCell"/>
</dbReference>
<evidence type="ECO:0000256" key="3">
    <source>
        <dbReference type="ARBA" id="ARBA00006489"/>
    </source>
</evidence>
<sequence>MGRCLLNISSLQCNHTCTAANLEMAKAGQKSRRDTKVGQGSGGCRIHGAGHPGTMTKDEKGLGSPAPTSSTIASDESSAEDPNRLVNLEVRLQAQEDEITLLKSALADALRRIHFYDEQFPLLQKQLQVANCNSMRCVNPADWNLTGKKQSLSSAQETGRKGSTRIASDADSHLDAADVSFFYEPQSTRNTQSQETRTHGGDNATTFISTGTQTEESALQQLIQGNLLPQQSIGSTPGPSQNLSHTCGADTLQSAATREDSQSQGPVPVPNSEGISWIKGLANSNHFQTHVNNITFPPCPSPARPIQQHSAEESWHTVCGSPEESFPCQHNHGPPATQGKSPEQGSKETFNIQSRESLKWQSGSQPLPHLTGSQEIPSPGSKETQSDKCDDIANVSAIQVLKDTKKELFRRNSSSDKLVKDAVDKNKLKLSKKAASTANLLTRSSSLENRVKDLTPSAGSSGPRRSTYNLEKLSIKMFLRGRPITMYIPSNVQNYEDLRMELPSEKLQLEWVYGYRGRDCRSNLYLLASGEVVYFIACVVVLYHIQQKTQRHYLRHTDCVRCLAVHPDKVRVATGQTAGVDKDGKPLQPFVHIWDSSTLLTLQQIGPGCFERGVGSLAFSVADNGAYLCVVDDSNEHMLSVWDCAKGSKQAEIKSTNESVLTVEFSPTDSSNIITSGKSHIYFWTWQGSTLTKKQGIFGKYKKPKFIQCFVFNANGDVLTGDSEGNILTWGKTAADIRTLGKGAKETFQIVKQLKAHEGNIFSLCLLRCGSVLSGGGKDRRIIQWSPSLVVEKETEIPEWYGPVRTIAEGNGDELLIGTTRNALLRGSFSEGFAPIIQGHTDELWGLATHPSQNLFLTCSYDKQVCMWHSSEHTLAWSSTLEESGLCADFHPSGKVVAVGLNTGRWLVLDTETRQVISHYTDGNEQLSVVRYSPDGNFLAVGSHDNFIYIYSVAENERKYSRFGKCTGHSSFITHLDWSKDSKFIMSNSGDYEILYWDVAGGCKLLRNRFESRNREWASFTCVLGFHVFGVWPDGSDGTDINSLCRSHNERVVAVADDFCKVHLFQYPCAKPKAPSHMYAGHGSHVTNVRFTHDDSHLISMGGKDTSIFQWRMYDSDLIRSQSTSSGEPTCDP</sequence>
<dbReference type="PANTHER" id="PTHR13720:SF15">
    <property type="entry name" value="ECHINODERM MICROTUBULE-ASSOCIATED PROTEIN-LIKE 3"/>
    <property type="match status" value="1"/>
</dbReference>
<evidence type="ECO:0000313" key="21">
    <source>
        <dbReference type="RefSeq" id="XP_033809956.1"/>
    </source>
</evidence>
<dbReference type="Pfam" id="PF03451">
    <property type="entry name" value="HELP"/>
    <property type="match status" value="1"/>
</dbReference>
<evidence type="ECO:0000256" key="10">
    <source>
        <dbReference type="ARBA" id="ARBA00023054"/>
    </source>
</evidence>
<comment type="similarity">
    <text evidence="3">Belongs to the WD repeat EMAP family.</text>
</comment>
<dbReference type="InterPro" id="IPR005108">
    <property type="entry name" value="HELP"/>
</dbReference>
<dbReference type="AlphaFoldDB" id="A0A6P8RZ29"/>
<evidence type="ECO:0000313" key="20">
    <source>
        <dbReference type="Proteomes" id="UP000515159"/>
    </source>
</evidence>
<feature type="repeat" description="WD" evidence="15">
    <location>
        <begin position="920"/>
        <end position="961"/>
    </location>
</feature>
<feature type="repeat" description="WD" evidence="15">
    <location>
        <begin position="966"/>
        <end position="999"/>
    </location>
</feature>
<dbReference type="GO" id="GO:0051301">
    <property type="term" value="P:cell division"/>
    <property type="evidence" value="ECO:0007669"/>
    <property type="project" value="UniProtKB-KW"/>
</dbReference>
<feature type="compositionally biased region" description="Polar residues" evidence="17">
    <location>
        <begin position="338"/>
        <end position="376"/>
    </location>
</feature>
<dbReference type="PROSITE" id="PS50082">
    <property type="entry name" value="WD_REPEATS_2"/>
    <property type="match status" value="4"/>
</dbReference>
<dbReference type="PANTHER" id="PTHR13720">
    <property type="entry name" value="WD-40 REPEAT PROTEIN"/>
    <property type="match status" value="1"/>
</dbReference>
<feature type="region of interest" description="Disordered" evidence="17">
    <location>
        <begin position="298"/>
        <end position="390"/>
    </location>
</feature>
<evidence type="ECO:0000259" key="18">
    <source>
        <dbReference type="Pfam" id="PF23409"/>
    </source>
</evidence>
<keyword evidence="9" id="KW-0498">Mitosis</keyword>
<feature type="compositionally biased region" description="Polar residues" evidence="17">
    <location>
        <begin position="66"/>
        <end position="76"/>
    </location>
</feature>
<feature type="repeat" description="WD" evidence="15">
    <location>
        <begin position="1079"/>
        <end position="1121"/>
    </location>
</feature>
<comment type="subcellular location">
    <subcellularLocation>
        <location evidence="1">Cytoplasm</location>
        <location evidence="1">Cytoskeleton</location>
        <location evidence="1">Spindle</location>
    </subcellularLocation>
    <subcellularLocation>
        <location evidence="2">Midbody</location>
    </subcellularLocation>
</comment>
<dbReference type="Pfam" id="PF23414">
    <property type="entry name" value="Beta-prop_EML_2"/>
    <property type="match status" value="1"/>
</dbReference>
<evidence type="ECO:0000256" key="4">
    <source>
        <dbReference type="ARBA" id="ARBA00022490"/>
    </source>
</evidence>
<evidence type="ECO:0000256" key="16">
    <source>
        <dbReference type="SAM" id="Coils"/>
    </source>
</evidence>
<evidence type="ECO:0000256" key="13">
    <source>
        <dbReference type="ARBA" id="ARBA00057289"/>
    </source>
</evidence>
<dbReference type="GO" id="GO:0005874">
    <property type="term" value="C:microtubule"/>
    <property type="evidence" value="ECO:0007669"/>
    <property type="project" value="UniProtKB-KW"/>
</dbReference>
<comment type="subunit">
    <text evidence="14">Homotrimer; self-association is mediated by the N-terminal coiled coil.</text>
</comment>
<evidence type="ECO:0000256" key="7">
    <source>
        <dbReference type="ARBA" id="ARBA00022701"/>
    </source>
</evidence>
<dbReference type="InterPro" id="IPR055442">
    <property type="entry name" value="Beta-prop_EML-like_2nd"/>
</dbReference>
<evidence type="ECO:0000256" key="8">
    <source>
        <dbReference type="ARBA" id="ARBA00022737"/>
    </source>
</evidence>
<dbReference type="RefSeq" id="XP_033809956.1">
    <property type="nucleotide sequence ID" value="XM_033954065.1"/>
</dbReference>
<dbReference type="Pfam" id="PF23409">
    <property type="entry name" value="Beta-prop_EML"/>
    <property type="match status" value="1"/>
</dbReference>
<feature type="coiled-coil region" evidence="16">
    <location>
        <begin position="85"/>
        <end position="112"/>
    </location>
</feature>
<proteinExistence type="inferred from homology"/>
<feature type="domain" description="EML-like first beta-propeller" evidence="18">
    <location>
        <begin position="549"/>
        <end position="827"/>
    </location>
</feature>
<evidence type="ECO:0000256" key="5">
    <source>
        <dbReference type="ARBA" id="ARBA00022574"/>
    </source>
</evidence>
<evidence type="ECO:0000256" key="17">
    <source>
        <dbReference type="SAM" id="MobiDB-lite"/>
    </source>
</evidence>
<dbReference type="GO" id="GO:0008017">
    <property type="term" value="F:microtubule binding"/>
    <property type="evidence" value="ECO:0007669"/>
    <property type="project" value="TreeGrafter"/>
</dbReference>
<reference evidence="21" key="1">
    <citation type="submission" date="2025-08" db="UniProtKB">
        <authorList>
            <consortium name="RefSeq"/>
        </authorList>
    </citation>
    <scope>IDENTIFICATION</scope>
</reference>
<accession>A0A6P8RZ29</accession>
<name>A0A6P8RZ29_GEOSA</name>
<feature type="region of interest" description="Disordered" evidence="17">
    <location>
        <begin position="254"/>
        <end position="274"/>
    </location>
</feature>
<dbReference type="CDD" id="cd21949">
    <property type="entry name" value="TD_EMAP3"/>
    <property type="match status" value="1"/>
</dbReference>
<dbReference type="PROSITE" id="PS50294">
    <property type="entry name" value="WD_REPEATS_REGION"/>
    <property type="match status" value="2"/>
</dbReference>
<keyword evidence="12" id="KW-0131">Cell cycle</keyword>
<dbReference type="GeneID" id="117364643"/>
<evidence type="ECO:0000256" key="2">
    <source>
        <dbReference type="ARBA" id="ARBA00004214"/>
    </source>
</evidence>
<evidence type="ECO:0000256" key="1">
    <source>
        <dbReference type="ARBA" id="ARBA00004186"/>
    </source>
</evidence>
<evidence type="ECO:0000256" key="6">
    <source>
        <dbReference type="ARBA" id="ARBA00022618"/>
    </source>
</evidence>
<dbReference type="CTD" id="256364"/>
<keyword evidence="5 15" id="KW-0853">WD repeat</keyword>
<dbReference type="InterPro" id="IPR001680">
    <property type="entry name" value="WD40_rpt"/>
</dbReference>
<evidence type="ECO:0000259" key="19">
    <source>
        <dbReference type="Pfam" id="PF23414"/>
    </source>
</evidence>
<dbReference type="GO" id="GO:0000226">
    <property type="term" value="P:microtubule cytoskeleton organization"/>
    <property type="evidence" value="ECO:0007669"/>
    <property type="project" value="TreeGrafter"/>
</dbReference>
<keyword evidence="10 16" id="KW-0175">Coiled coil</keyword>
<keyword evidence="7" id="KW-0493">Microtubule</keyword>
<protein>
    <submittedName>
        <fullName evidence="21">Echinoderm microtubule-associated protein-like 3 isoform X1</fullName>
    </submittedName>
</protein>
<comment type="function">
    <text evidence="13">Essential for the formation and stability of microtubules (MTs). Required for the organization of the mitotic spindle and for the proper attachment of kinetochores to MTs. Promotes the recruitment of NUDC to the mitotic spindle for mitotic progression.</text>
</comment>
<dbReference type="FunCoup" id="A0A6P8RZ29">
    <property type="interactions" value="1005"/>
</dbReference>
<dbReference type="FunFam" id="2.130.10.10:FF:000019">
    <property type="entry name" value="echinoderm microtubule-associated protein-like 4 isoform X2"/>
    <property type="match status" value="1"/>
</dbReference>
<feature type="region of interest" description="Disordered" evidence="17">
    <location>
        <begin position="25"/>
        <end position="82"/>
    </location>
</feature>
<evidence type="ECO:0000256" key="9">
    <source>
        <dbReference type="ARBA" id="ARBA00022776"/>
    </source>
</evidence>
<evidence type="ECO:0000256" key="14">
    <source>
        <dbReference type="ARBA" id="ARBA00065889"/>
    </source>
</evidence>
<dbReference type="InterPro" id="IPR055439">
    <property type="entry name" value="Beta-prop_EML_1st"/>
</dbReference>
<dbReference type="KEGG" id="gsh:117364643"/>
<dbReference type="GO" id="GO:0072686">
    <property type="term" value="C:mitotic spindle"/>
    <property type="evidence" value="ECO:0007669"/>
    <property type="project" value="TreeGrafter"/>
</dbReference>
<dbReference type="InterPro" id="IPR036322">
    <property type="entry name" value="WD40_repeat_dom_sf"/>
</dbReference>
<feature type="repeat" description="WD" evidence="15">
    <location>
        <begin position="837"/>
        <end position="868"/>
    </location>
</feature>
<dbReference type="SUPFAM" id="SSF50978">
    <property type="entry name" value="WD40 repeat-like"/>
    <property type="match status" value="3"/>
</dbReference>
<gene>
    <name evidence="21" type="primary">EML3</name>
</gene>
<dbReference type="InParanoid" id="A0A6P8RZ29"/>
<evidence type="ECO:0000256" key="15">
    <source>
        <dbReference type="PROSITE-ProRule" id="PRU00221"/>
    </source>
</evidence>
<evidence type="ECO:0000256" key="12">
    <source>
        <dbReference type="ARBA" id="ARBA00023306"/>
    </source>
</evidence>
<dbReference type="FunFam" id="2.130.10.10:FF:000005">
    <property type="entry name" value="Putative echinoderm microtubule-associated protein-like 1"/>
    <property type="match status" value="1"/>
</dbReference>